<dbReference type="InterPro" id="IPR038765">
    <property type="entry name" value="Papain-like_cys_pep_sf"/>
</dbReference>
<dbReference type="AlphaFoldDB" id="A0A5E4X3U2"/>
<comment type="similarity">
    <text evidence="1 2">Belongs to the arylamine N-acetyltransferase family.</text>
</comment>
<dbReference type="Pfam" id="PF00797">
    <property type="entry name" value="Acetyltransf_2"/>
    <property type="match status" value="1"/>
</dbReference>
<dbReference type="PRINTS" id="PR01543">
    <property type="entry name" value="ANATRNSFRASE"/>
</dbReference>
<evidence type="ECO:0000313" key="3">
    <source>
        <dbReference type="EMBL" id="VVE30949.1"/>
    </source>
</evidence>
<organism evidence="3 4">
    <name type="scientific">Pandoraea pneumonica</name>
    <dbReference type="NCBI Taxonomy" id="2508299"/>
    <lineage>
        <taxon>Bacteria</taxon>
        <taxon>Pseudomonadati</taxon>
        <taxon>Pseudomonadota</taxon>
        <taxon>Betaproteobacteria</taxon>
        <taxon>Burkholderiales</taxon>
        <taxon>Burkholderiaceae</taxon>
        <taxon>Pandoraea</taxon>
    </lineage>
</organism>
<keyword evidence="4" id="KW-1185">Reference proteome</keyword>
<proteinExistence type="inferred from homology"/>
<reference evidence="3 4" key="1">
    <citation type="submission" date="2019-08" db="EMBL/GenBank/DDBJ databases">
        <authorList>
            <person name="Peeters C."/>
        </authorList>
    </citation>
    <scope>NUCLEOTIDE SEQUENCE [LARGE SCALE GENOMIC DNA]</scope>
    <source>
        <strain evidence="3 4">LMG 31114</strain>
    </source>
</reference>
<dbReference type="Gene3D" id="3.30.2140.10">
    <property type="entry name" value="Arylamine N-acetyltransferase"/>
    <property type="match status" value="1"/>
</dbReference>
<evidence type="ECO:0000256" key="2">
    <source>
        <dbReference type="RuleBase" id="RU003452"/>
    </source>
</evidence>
<evidence type="ECO:0000313" key="4">
    <source>
        <dbReference type="Proteomes" id="UP000366945"/>
    </source>
</evidence>
<dbReference type="PANTHER" id="PTHR11786:SF0">
    <property type="entry name" value="ARYLAMINE N-ACETYLTRANSFERASE 4-RELATED"/>
    <property type="match status" value="1"/>
</dbReference>
<name>A0A5E4X3U2_9BURK</name>
<keyword evidence="3" id="KW-0808">Transferase</keyword>
<sequence>MRGTNGPGQIGALPAHAANAVTYRHLSLLEVLEMSDAFDLARYFQRIGYTGPREATLDVLSRIHALHPLAIPFENLNPIRELAVHVDLPSVVAKLIDGGRGGYCFEQNLIFATALKHLGFDVTPMIGRVVWGRSFDAEAGQTHMLLRVALEGETWLADVGFGSVTLTAPLRLHSTQPQETPLETYRLATAPDGEFHLSVQSADKWLPVYRFVTRPAEWVDYKLGNWFTSTAPDSVFRNNLILTRALPHGRLAVLNTRLTERNTRGEAIGESEIASAAQLEQLLRDRFGLNVTQIDIDDLFRRVQACAAKAAAAAN</sequence>
<dbReference type="PANTHER" id="PTHR11786">
    <property type="entry name" value="N-HYDROXYARYLAMINE O-ACETYLTRANSFERASE"/>
    <property type="match status" value="1"/>
</dbReference>
<evidence type="ECO:0000256" key="1">
    <source>
        <dbReference type="ARBA" id="ARBA00006547"/>
    </source>
</evidence>
<dbReference type="Gene3D" id="2.40.128.150">
    <property type="entry name" value="Cysteine proteinases"/>
    <property type="match status" value="1"/>
</dbReference>
<dbReference type="Proteomes" id="UP000366945">
    <property type="component" value="Unassembled WGS sequence"/>
</dbReference>
<accession>A0A5E4X3U2</accession>
<dbReference type="SUPFAM" id="SSF54001">
    <property type="entry name" value="Cysteine proteinases"/>
    <property type="match status" value="1"/>
</dbReference>
<dbReference type="GO" id="GO:0016407">
    <property type="term" value="F:acetyltransferase activity"/>
    <property type="evidence" value="ECO:0007669"/>
    <property type="project" value="InterPro"/>
</dbReference>
<gene>
    <name evidence="3" type="ORF">PPN31114_03657</name>
</gene>
<dbReference type="InterPro" id="IPR001447">
    <property type="entry name" value="Arylamine_N-AcTrfase"/>
</dbReference>
<dbReference type="EMBL" id="CABPSK010000003">
    <property type="protein sequence ID" value="VVE30949.1"/>
    <property type="molecule type" value="Genomic_DNA"/>
</dbReference>
<protein>
    <submittedName>
        <fullName evidence="3">N-hydroxyarylamine O-acetyltransferase</fullName>
    </submittedName>
</protein>